<evidence type="ECO:0000256" key="5">
    <source>
        <dbReference type="ARBA" id="ARBA00022490"/>
    </source>
</evidence>
<dbReference type="PANTHER" id="PTHR12596">
    <property type="entry name" value="EXPORTIN 4,7-RELATED"/>
    <property type="match status" value="1"/>
</dbReference>
<dbReference type="InterPro" id="IPR044189">
    <property type="entry name" value="XPO4/7-like"/>
</dbReference>
<dbReference type="VEuPathDB" id="AmoebaDB:EHI7A_011280"/>
<dbReference type="GO" id="GO:0005737">
    <property type="term" value="C:cytoplasm"/>
    <property type="evidence" value="ECO:0007669"/>
    <property type="project" value="UniProtKB-SubCell"/>
</dbReference>
<keyword evidence="7" id="KW-0539">Nucleus</keyword>
<dbReference type="VEuPathDB" id="AmoebaDB:EHI8A_008650"/>
<dbReference type="VEuPathDB" id="AmoebaDB:KM1_026600"/>
<comment type="caution">
    <text evidence="8">The sequence shown here is derived from an EMBL/GenBank/DDBJ whole genome shotgun (WGS) entry which is preliminary data.</text>
</comment>
<evidence type="ECO:0000256" key="1">
    <source>
        <dbReference type="ARBA" id="ARBA00004123"/>
    </source>
</evidence>
<dbReference type="SUPFAM" id="SSF48371">
    <property type="entry name" value="ARM repeat"/>
    <property type="match status" value="1"/>
</dbReference>
<dbReference type="AlphaFoldDB" id="A0A5K1VPT1"/>
<dbReference type="EMBL" id="BDEQ01000001">
    <property type="protein sequence ID" value="GAT97513.1"/>
    <property type="molecule type" value="Genomic_DNA"/>
</dbReference>
<sequence length="980" mass="113089">MNNLENLIQEYYTTTDNNRRTQLKTYLIEKIKNKEEIEILKGLLQSSNNAFVQTYCISLLSQGMLESPELFIGISESIQLLALQLFKNNPQMKKSASGLFASSVIGCWQFEHNTQNLVNTFQVLSNRNYDVFVEMSNTLIDTFRTYQTKPSFPKKITADFRNSILMTITGLAGNNLNRPGIGAISILENAMFVCNITKTDETDETFTFCPTKEFLDYFMSILDTIISKVPESLNLIDQLARIRPSCFVDTLEIEGSREWFIKKLVKVVDYCATSGRVELINLGSQLLTDLHATHPIFSYISQDFIDHIAIFTTFACYNGDSKSIYNILRFWGMYSLYPSFIPSSFECVVVLFCRLIQDEYEEINESAFLHFGVLAKICLGETFSIFETFINLFIENQSVNQSDSVLFQRIFKTIEASKTNEEIYFNIFSNLIILSSSIIAGRDPTDSQSVCLYSMFAKKIDLICKGCISNINSSLFDRNIETPRSKVQMAILMFYKNYISSYLWDESKNYRDDGMVIIRQDSLTSAFGYYLSLIEMIFTLIPMWCRNYKILMEITEVLKKIVSINEYANKVVKLPPLKFLFESDCFSVLQNVSLPLNEMVNFRTAFYQCLGLLLYNIPLSYHVGFLRQFLVPHPFQLVDIRAIVKASHSCIENIPPIFEHICAHNDVYLHPINGPINGDDWFFVLKLAKQITVSRDFKYNYAPECPTACRLFHYIAELVIKFSEYALEQQTQLLATPKGELFDNFIRNASLAIKVTVCLLDNSHINFAAFKIYNDNTVTMLINAIASLSMMIENYSLNYPKTFEILLKYCEKMAEQVVSLQLESEKVQFIFRFACRALKEKKVLWIVTGSSAIESILYSAYNQRSTNEYCVILLKALQGLIPDIIMNAFDNLFNEFEAWTLERLIFAIIVIYPDIYQKTQFRIASFIQNTVKRQKFMSYFQMIDLGGTIELDDRKISSFDERLKEFIKAIKPLYHNNGYE</sequence>
<dbReference type="GO" id="GO:0005643">
    <property type="term" value="C:nuclear pore"/>
    <property type="evidence" value="ECO:0007669"/>
    <property type="project" value="TreeGrafter"/>
</dbReference>
<evidence type="ECO:0000256" key="7">
    <source>
        <dbReference type="ARBA" id="ARBA00023242"/>
    </source>
</evidence>
<organism evidence="8 9">
    <name type="scientific">Entamoeba histolytica</name>
    <dbReference type="NCBI Taxonomy" id="5759"/>
    <lineage>
        <taxon>Eukaryota</taxon>
        <taxon>Amoebozoa</taxon>
        <taxon>Evosea</taxon>
        <taxon>Archamoebae</taxon>
        <taxon>Mastigamoebida</taxon>
        <taxon>Entamoebidae</taxon>
        <taxon>Entamoeba</taxon>
    </lineage>
</organism>
<keyword evidence="5" id="KW-0963">Cytoplasm</keyword>
<keyword evidence="4" id="KW-0813">Transport</keyword>
<evidence type="ECO:0000256" key="4">
    <source>
        <dbReference type="ARBA" id="ARBA00022448"/>
    </source>
</evidence>
<dbReference type="PANTHER" id="PTHR12596:SF2">
    <property type="entry name" value="EXPORTIN-7 ISOFORM X1"/>
    <property type="match status" value="1"/>
</dbReference>
<dbReference type="Proteomes" id="UP000078387">
    <property type="component" value="Unassembled WGS sequence"/>
</dbReference>
<protein>
    <submittedName>
        <fullName evidence="8">Uncharacterized protein</fullName>
    </submittedName>
</protein>
<evidence type="ECO:0000256" key="3">
    <source>
        <dbReference type="ARBA" id="ARBA00009466"/>
    </source>
</evidence>
<accession>A0A5K1VPT1</accession>
<evidence type="ECO:0000313" key="9">
    <source>
        <dbReference type="Proteomes" id="UP000078387"/>
    </source>
</evidence>
<dbReference type="InterPro" id="IPR016024">
    <property type="entry name" value="ARM-type_fold"/>
</dbReference>
<name>A0A5K1VPT1_ENTHI</name>
<comment type="subcellular location">
    <subcellularLocation>
        <location evidence="2">Cytoplasm</location>
    </subcellularLocation>
    <subcellularLocation>
        <location evidence="1">Nucleus</location>
    </subcellularLocation>
</comment>
<reference evidence="8 9" key="1">
    <citation type="submission" date="2016-05" db="EMBL/GenBank/DDBJ databases">
        <title>First whole genome sequencing of Entamoeba histolytica HM1:IMSS-clone-6.</title>
        <authorList>
            <person name="Mukherjee Avik.K."/>
            <person name="Izumyama S."/>
            <person name="Nakada-Tsukui K."/>
            <person name="Nozaki T."/>
        </authorList>
    </citation>
    <scope>NUCLEOTIDE SEQUENCE [LARGE SCALE GENOMIC DNA]</scope>
    <source>
        <strain evidence="8 9">HM1:IMSS clone 6</strain>
    </source>
</reference>
<dbReference type="OMA" id="ICAHNDI"/>
<evidence type="ECO:0000313" key="8">
    <source>
        <dbReference type="EMBL" id="GAT97513.1"/>
    </source>
</evidence>
<evidence type="ECO:0000256" key="6">
    <source>
        <dbReference type="ARBA" id="ARBA00022927"/>
    </source>
</evidence>
<keyword evidence="6" id="KW-0653">Protein transport</keyword>
<dbReference type="GO" id="GO:0005049">
    <property type="term" value="F:nuclear export signal receptor activity"/>
    <property type="evidence" value="ECO:0007669"/>
    <property type="project" value="InterPro"/>
</dbReference>
<proteinExistence type="inferred from homology"/>
<dbReference type="GO" id="GO:0006611">
    <property type="term" value="P:protein export from nucleus"/>
    <property type="evidence" value="ECO:0007669"/>
    <property type="project" value="TreeGrafter"/>
</dbReference>
<gene>
    <name evidence="8" type="ORF">CL6EHI_170380</name>
</gene>
<dbReference type="VEuPathDB" id="AmoebaDB:EHI_170380"/>
<dbReference type="VEuPathDB" id="AmoebaDB:EHI5A_023860"/>
<evidence type="ECO:0000256" key="2">
    <source>
        <dbReference type="ARBA" id="ARBA00004496"/>
    </source>
</evidence>
<comment type="similarity">
    <text evidence="3">Belongs to the exportin family.</text>
</comment>